<comment type="catalytic activity">
    <reaction evidence="1">
        <text>ATP + protein L-histidine = ADP + protein N-phospho-L-histidine.</text>
        <dbReference type="EC" id="2.7.13.3"/>
    </reaction>
</comment>
<accession>A0A5C5XLF0</accession>
<evidence type="ECO:0000256" key="1">
    <source>
        <dbReference type="ARBA" id="ARBA00000085"/>
    </source>
</evidence>
<dbReference type="Gene3D" id="3.30.565.10">
    <property type="entry name" value="Histidine kinase-like ATPase, C-terminal domain"/>
    <property type="match status" value="1"/>
</dbReference>
<gene>
    <name evidence="10" type="primary">luxQ_3</name>
    <name evidence="10" type="ORF">Pan54_45280</name>
</gene>
<dbReference type="InterPro" id="IPR036097">
    <property type="entry name" value="HisK_dim/P_sf"/>
</dbReference>
<protein>
    <recommendedName>
        <fullName evidence="2">histidine kinase</fullName>
        <ecNumber evidence="2">2.7.13.3</ecNumber>
    </recommendedName>
</protein>
<organism evidence="10 11">
    <name type="scientific">Rubinisphaera italica</name>
    <dbReference type="NCBI Taxonomy" id="2527969"/>
    <lineage>
        <taxon>Bacteria</taxon>
        <taxon>Pseudomonadati</taxon>
        <taxon>Planctomycetota</taxon>
        <taxon>Planctomycetia</taxon>
        <taxon>Planctomycetales</taxon>
        <taxon>Planctomycetaceae</taxon>
        <taxon>Rubinisphaera</taxon>
    </lineage>
</organism>
<keyword evidence="10" id="KW-0418">Kinase</keyword>
<dbReference type="Gene3D" id="6.10.340.10">
    <property type="match status" value="1"/>
</dbReference>
<dbReference type="SMART" id="SM00448">
    <property type="entry name" value="REC"/>
    <property type="match status" value="1"/>
</dbReference>
<dbReference type="PANTHER" id="PTHR45339">
    <property type="entry name" value="HYBRID SIGNAL TRANSDUCTION HISTIDINE KINASE J"/>
    <property type="match status" value="1"/>
</dbReference>
<dbReference type="SUPFAM" id="SSF47384">
    <property type="entry name" value="Homodimeric domain of signal transducing histidine kinase"/>
    <property type="match status" value="1"/>
</dbReference>
<feature type="coiled-coil region" evidence="6">
    <location>
        <begin position="93"/>
        <end position="120"/>
    </location>
</feature>
<sequence length="808" mass="90581">MIILKFLNQIIRHPLQSVNAKISLGFTIVLMLHISIVWLNHIGLEIADHNLQQSQKIHQQVGRYDEIDRVVSELQRQILVYTFSGFQGPEIRTGELQRELARLLDEAELATEDVQEQSDIRSMRNHALSHQEIFEMVIVDRAKRKKLLNVDLKNIGDQFERQISELDLIVPQKFDLQSVNAAFQAAKLNTLKFVYSPDSSHFRKAKTELNECRTILTSSGKNAADNLSAQIQSLINSIDQYENALIQMIQATRGYLHLVNVVLTGESEELKYLATSTRMKQAQRISSLEENMSISNRQFANASNIFSIATILLGIIAAWLISRDIVPPIQNLAATFRDLANGKSCELNLNEERNDELGLLSKAACVFNEKAQETESLLSLVMERKEKLRDLNLQLEEQSVHSLQMAEKANAAAAAKTEFLANMSHEIRSPLTAIIGYSEILLEQTEAPEACERIMTIQRNGKYLLALINDILDLSKIESGKMESELIPVEIRQLVDEVIELVRPIAESGNIDFSVEYSDDLPVTIISDPTRLRQILINLLSNAYKFTHMGSVQLKVRKSVSDQRDEIQFDIIDTGIGIAEEHVNKLFQTFTQADSSTSRRYGGSGLGLAICDRLSKIVNGRVELVSSTVNQGSHFRFTLYEPIIVNQSASPINKNSESPILTLNGNLPALSGFRILLAEDSPDNQKLISYFLEKAGAQVDIAGTGLDAIHLAKEQDENGSPYSCILMDIQMPEMDGLEATRILRQNRYSHPIIALTANVMNIDQTMCLIAGCDAHMGKPVKRQELIKIIHKWSQTARSLPSEKDQSLS</sequence>
<keyword evidence="11" id="KW-1185">Reference proteome</keyword>
<dbReference type="InterPro" id="IPR004358">
    <property type="entry name" value="Sig_transdc_His_kin-like_C"/>
</dbReference>
<dbReference type="InterPro" id="IPR003661">
    <property type="entry name" value="HisK_dim/P_dom"/>
</dbReference>
<dbReference type="InterPro" id="IPR011006">
    <property type="entry name" value="CheY-like_superfamily"/>
</dbReference>
<dbReference type="SMART" id="SM00388">
    <property type="entry name" value="HisKA"/>
    <property type="match status" value="1"/>
</dbReference>
<dbReference type="SMART" id="SM00387">
    <property type="entry name" value="HATPase_c"/>
    <property type="match status" value="1"/>
</dbReference>
<dbReference type="Gene3D" id="3.40.50.2300">
    <property type="match status" value="1"/>
</dbReference>
<dbReference type="PRINTS" id="PR00344">
    <property type="entry name" value="BCTRLSENSOR"/>
</dbReference>
<dbReference type="InterPro" id="IPR001789">
    <property type="entry name" value="Sig_transdc_resp-reg_receiver"/>
</dbReference>
<evidence type="ECO:0000256" key="7">
    <source>
        <dbReference type="SAM" id="Phobius"/>
    </source>
</evidence>
<feature type="domain" description="Response regulatory" evidence="9">
    <location>
        <begin position="674"/>
        <end position="793"/>
    </location>
</feature>
<dbReference type="GO" id="GO:0000155">
    <property type="term" value="F:phosphorelay sensor kinase activity"/>
    <property type="evidence" value="ECO:0007669"/>
    <property type="project" value="InterPro"/>
</dbReference>
<feature type="modified residue" description="4-aspartylphosphate" evidence="5">
    <location>
        <position position="728"/>
    </location>
</feature>
<feature type="domain" description="Histidine kinase" evidence="8">
    <location>
        <begin position="422"/>
        <end position="643"/>
    </location>
</feature>
<dbReference type="CDD" id="cd16922">
    <property type="entry name" value="HATPase_EvgS-ArcB-TorS-like"/>
    <property type="match status" value="1"/>
</dbReference>
<dbReference type="CDD" id="cd00082">
    <property type="entry name" value="HisKA"/>
    <property type="match status" value="1"/>
</dbReference>
<evidence type="ECO:0000313" key="10">
    <source>
        <dbReference type="EMBL" id="TWT63770.1"/>
    </source>
</evidence>
<dbReference type="CDD" id="cd17546">
    <property type="entry name" value="REC_hyHK_CKI1_RcsC-like"/>
    <property type="match status" value="1"/>
</dbReference>
<dbReference type="SUPFAM" id="SSF52172">
    <property type="entry name" value="CheY-like"/>
    <property type="match status" value="1"/>
</dbReference>
<dbReference type="OrthoDB" id="229369at2"/>
<dbReference type="Gene3D" id="1.10.287.130">
    <property type="match status" value="1"/>
</dbReference>
<dbReference type="InterPro" id="IPR005467">
    <property type="entry name" value="His_kinase_dom"/>
</dbReference>
<keyword evidence="10" id="KW-0808">Transferase</keyword>
<dbReference type="PROSITE" id="PS50109">
    <property type="entry name" value="HIS_KIN"/>
    <property type="match status" value="1"/>
</dbReference>
<keyword evidence="7" id="KW-1133">Transmembrane helix</keyword>
<evidence type="ECO:0000256" key="3">
    <source>
        <dbReference type="ARBA" id="ARBA00022553"/>
    </source>
</evidence>
<dbReference type="SUPFAM" id="SSF55874">
    <property type="entry name" value="ATPase domain of HSP90 chaperone/DNA topoisomerase II/histidine kinase"/>
    <property type="match status" value="1"/>
</dbReference>
<evidence type="ECO:0000256" key="4">
    <source>
        <dbReference type="ARBA" id="ARBA00023012"/>
    </source>
</evidence>
<dbReference type="EMBL" id="SJPG01000001">
    <property type="protein sequence ID" value="TWT63770.1"/>
    <property type="molecule type" value="Genomic_DNA"/>
</dbReference>
<dbReference type="AlphaFoldDB" id="A0A5C5XLF0"/>
<evidence type="ECO:0000313" key="11">
    <source>
        <dbReference type="Proteomes" id="UP000316095"/>
    </source>
</evidence>
<reference evidence="10 11" key="1">
    <citation type="submission" date="2019-02" db="EMBL/GenBank/DDBJ databases">
        <title>Deep-cultivation of Planctomycetes and their phenomic and genomic characterization uncovers novel biology.</title>
        <authorList>
            <person name="Wiegand S."/>
            <person name="Jogler M."/>
            <person name="Boedeker C."/>
            <person name="Pinto D."/>
            <person name="Vollmers J."/>
            <person name="Rivas-Marin E."/>
            <person name="Kohn T."/>
            <person name="Peeters S.H."/>
            <person name="Heuer A."/>
            <person name="Rast P."/>
            <person name="Oberbeckmann S."/>
            <person name="Bunk B."/>
            <person name="Jeske O."/>
            <person name="Meyerdierks A."/>
            <person name="Storesund J.E."/>
            <person name="Kallscheuer N."/>
            <person name="Luecker S."/>
            <person name="Lage O.M."/>
            <person name="Pohl T."/>
            <person name="Merkel B.J."/>
            <person name="Hornburger P."/>
            <person name="Mueller R.-W."/>
            <person name="Bruemmer F."/>
            <person name="Labrenz M."/>
            <person name="Spormann A.M."/>
            <person name="Op Den Camp H."/>
            <person name="Overmann J."/>
            <person name="Amann R."/>
            <person name="Jetten M.S.M."/>
            <person name="Mascher T."/>
            <person name="Medema M.H."/>
            <person name="Devos D.P."/>
            <person name="Kaster A.-K."/>
            <person name="Ovreas L."/>
            <person name="Rohde M."/>
            <person name="Galperin M.Y."/>
            <person name="Jogler C."/>
        </authorList>
    </citation>
    <scope>NUCLEOTIDE SEQUENCE [LARGE SCALE GENOMIC DNA]</scope>
    <source>
        <strain evidence="10 11">Pan54</strain>
    </source>
</reference>
<evidence type="ECO:0000256" key="2">
    <source>
        <dbReference type="ARBA" id="ARBA00012438"/>
    </source>
</evidence>
<feature type="transmembrane region" description="Helical" evidence="7">
    <location>
        <begin position="302"/>
        <end position="321"/>
    </location>
</feature>
<dbReference type="Pfam" id="PF00072">
    <property type="entry name" value="Response_reg"/>
    <property type="match status" value="1"/>
</dbReference>
<dbReference type="InterPro" id="IPR003594">
    <property type="entry name" value="HATPase_dom"/>
</dbReference>
<dbReference type="Proteomes" id="UP000316095">
    <property type="component" value="Unassembled WGS sequence"/>
</dbReference>
<dbReference type="PANTHER" id="PTHR45339:SF1">
    <property type="entry name" value="HYBRID SIGNAL TRANSDUCTION HISTIDINE KINASE J"/>
    <property type="match status" value="1"/>
</dbReference>
<dbReference type="Pfam" id="PF00512">
    <property type="entry name" value="HisKA"/>
    <property type="match status" value="1"/>
</dbReference>
<evidence type="ECO:0000259" key="9">
    <source>
        <dbReference type="PROSITE" id="PS50110"/>
    </source>
</evidence>
<dbReference type="Pfam" id="PF02518">
    <property type="entry name" value="HATPase_c"/>
    <property type="match status" value="1"/>
</dbReference>
<feature type="transmembrane region" description="Helical" evidence="7">
    <location>
        <begin position="20"/>
        <end position="39"/>
    </location>
</feature>
<evidence type="ECO:0000256" key="5">
    <source>
        <dbReference type="PROSITE-ProRule" id="PRU00169"/>
    </source>
</evidence>
<keyword evidence="3 5" id="KW-0597">Phosphoprotein</keyword>
<comment type="caution">
    <text evidence="10">The sequence shown here is derived from an EMBL/GenBank/DDBJ whole genome shotgun (WGS) entry which is preliminary data.</text>
</comment>
<keyword evidence="4" id="KW-0902">Two-component regulatory system</keyword>
<feature type="coiled-coil region" evidence="6">
    <location>
        <begin position="224"/>
        <end position="251"/>
    </location>
</feature>
<keyword evidence="6" id="KW-0175">Coiled coil</keyword>
<dbReference type="EC" id="2.7.13.3" evidence="2"/>
<dbReference type="InterPro" id="IPR036890">
    <property type="entry name" value="HATPase_C_sf"/>
</dbReference>
<dbReference type="PROSITE" id="PS50110">
    <property type="entry name" value="RESPONSE_REGULATORY"/>
    <property type="match status" value="1"/>
</dbReference>
<evidence type="ECO:0000256" key="6">
    <source>
        <dbReference type="SAM" id="Coils"/>
    </source>
</evidence>
<dbReference type="RefSeq" id="WP_146505557.1">
    <property type="nucleotide sequence ID" value="NZ_SJPG01000001.1"/>
</dbReference>
<evidence type="ECO:0000259" key="8">
    <source>
        <dbReference type="PROSITE" id="PS50109"/>
    </source>
</evidence>
<proteinExistence type="predicted"/>
<name>A0A5C5XLF0_9PLAN</name>
<keyword evidence="7" id="KW-0472">Membrane</keyword>
<keyword evidence="7" id="KW-0812">Transmembrane</keyword>
<dbReference type="FunFam" id="3.30.565.10:FF:000010">
    <property type="entry name" value="Sensor histidine kinase RcsC"/>
    <property type="match status" value="1"/>
</dbReference>